<dbReference type="InterPro" id="IPR025513">
    <property type="entry name" value="DUF4401"/>
</dbReference>
<keyword evidence="4" id="KW-1185">Reference proteome</keyword>
<reference evidence="3" key="1">
    <citation type="submission" date="2022-10" db="EMBL/GenBank/DDBJ databases">
        <title>Chitiniphilus purpureus sp. nov., a novel chitin-degrading bacterium isolated from crawfish pond sediment.</title>
        <authorList>
            <person name="Li K."/>
        </authorList>
    </citation>
    <scope>NUCLEOTIDE SEQUENCE</scope>
    <source>
        <strain evidence="3">CD1</strain>
    </source>
</reference>
<dbReference type="Pfam" id="PF14351">
    <property type="entry name" value="DUF4401"/>
    <property type="match status" value="1"/>
</dbReference>
<feature type="transmembrane region" description="Helical" evidence="1">
    <location>
        <begin position="320"/>
        <end position="341"/>
    </location>
</feature>
<evidence type="ECO:0000313" key="4">
    <source>
        <dbReference type="Proteomes" id="UP001061302"/>
    </source>
</evidence>
<feature type="transmembrane region" description="Helical" evidence="1">
    <location>
        <begin position="62"/>
        <end position="79"/>
    </location>
</feature>
<proteinExistence type="predicted"/>
<feature type="transmembrane region" description="Helical" evidence="1">
    <location>
        <begin position="135"/>
        <end position="154"/>
    </location>
</feature>
<feature type="transmembrane region" description="Helical" evidence="1">
    <location>
        <begin position="166"/>
        <end position="186"/>
    </location>
</feature>
<keyword evidence="1" id="KW-0472">Membrane</keyword>
<evidence type="ECO:0000259" key="2">
    <source>
        <dbReference type="Pfam" id="PF14351"/>
    </source>
</evidence>
<keyword evidence="1" id="KW-1133">Transmembrane helix</keyword>
<dbReference type="EMBL" id="CP106753">
    <property type="protein sequence ID" value="UXY13893.1"/>
    <property type="molecule type" value="Genomic_DNA"/>
</dbReference>
<sequence>MKTWDEVTTDLLASGALKAAQLPPDDVDDLPWPTQLIQAIAAWIASALVLGAVMLAVADAPAGQVAAGGLLLAGAGVLLHAQRTGFLAQAGVPLALAGAFAIPSGLEVDWAFWDWICLAIGLGLFWLAEQRLLRLICTLLVLGVLWYWLTPLGWDQRCESNCTEVFQFLPLLLRQTLFGLALWWLWTRPPRRLAIWLPLRQALLLFWVVASWVTPWAGFGWSVGPYPTAHPAVGLLWALPAQLPLLLAVHDAWRRDPQAVRAVWPLLALLPLALLSPLLSLALLLLWLGLAEGRAVLLGLGSVVGISGFAQYYYSLHLPLLVKGLMLIAAGALLLWAWALLRRSA</sequence>
<evidence type="ECO:0000256" key="1">
    <source>
        <dbReference type="SAM" id="Phobius"/>
    </source>
</evidence>
<evidence type="ECO:0000313" key="3">
    <source>
        <dbReference type="EMBL" id="UXY13893.1"/>
    </source>
</evidence>
<feature type="transmembrane region" description="Helical" evidence="1">
    <location>
        <begin position="295"/>
        <end position="314"/>
    </location>
</feature>
<accession>A0ABY6DI38</accession>
<keyword evidence="1" id="KW-0812">Transmembrane</keyword>
<dbReference type="Proteomes" id="UP001061302">
    <property type="component" value="Chromosome"/>
</dbReference>
<feature type="transmembrane region" description="Helical" evidence="1">
    <location>
        <begin position="110"/>
        <end position="128"/>
    </location>
</feature>
<feature type="domain" description="DUF4401" evidence="2">
    <location>
        <begin position="31"/>
        <end position="343"/>
    </location>
</feature>
<feature type="transmembrane region" description="Helical" evidence="1">
    <location>
        <begin position="36"/>
        <end position="56"/>
    </location>
</feature>
<feature type="transmembrane region" description="Helical" evidence="1">
    <location>
        <begin position="263"/>
        <end position="288"/>
    </location>
</feature>
<dbReference type="RefSeq" id="WP_263123177.1">
    <property type="nucleotide sequence ID" value="NZ_CP106753.1"/>
</dbReference>
<organism evidence="3 4">
    <name type="scientific">Chitiniphilus purpureus</name>
    <dbReference type="NCBI Taxonomy" id="2981137"/>
    <lineage>
        <taxon>Bacteria</taxon>
        <taxon>Pseudomonadati</taxon>
        <taxon>Pseudomonadota</taxon>
        <taxon>Betaproteobacteria</taxon>
        <taxon>Neisseriales</taxon>
        <taxon>Chitinibacteraceae</taxon>
        <taxon>Chitiniphilus</taxon>
    </lineage>
</organism>
<name>A0ABY6DI38_9NEIS</name>
<gene>
    <name evidence="3" type="ORF">N8I74_11225</name>
</gene>
<protein>
    <submittedName>
        <fullName evidence="3">DUF4401 domain-containing protein</fullName>
    </submittedName>
</protein>